<accession>A0AAD1XU54</accession>
<protein>
    <submittedName>
        <fullName evidence="1">Uncharacterized protein</fullName>
    </submittedName>
</protein>
<keyword evidence="2" id="KW-1185">Reference proteome</keyword>
<name>A0AAD1XU54_EUPCR</name>
<dbReference type="Proteomes" id="UP001295684">
    <property type="component" value="Unassembled WGS sequence"/>
</dbReference>
<gene>
    <name evidence="1" type="ORF">ECRASSUSDP1_LOCUS20803</name>
</gene>
<comment type="caution">
    <text evidence="1">The sequence shown here is derived from an EMBL/GenBank/DDBJ whole genome shotgun (WGS) entry which is preliminary data.</text>
</comment>
<reference evidence="1" key="1">
    <citation type="submission" date="2023-07" db="EMBL/GenBank/DDBJ databases">
        <authorList>
            <consortium name="AG Swart"/>
            <person name="Singh M."/>
            <person name="Singh A."/>
            <person name="Seah K."/>
            <person name="Emmerich C."/>
        </authorList>
    </citation>
    <scope>NUCLEOTIDE SEQUENCE</scope>
    <source>
        <strain evidence="1">DP1</strain>
    </source>
</reference>
<proteinExistence type="predicted"/>
<dbReference type="AlphaFoldDB" id="A0AAD1XU54"/>
<evidence type="ECO:0000313" key="2">
    <source>
        <dbReference type="Proteomes" id="UP001295684"/>
    </source>
</evidence>
<sequence>MIVWIRLYLALDLEEFIAILVDHPTVLKETQVVSIDILRNVGIVQNWCKFAQGMLSDDDKVFDPKMKHFEMASYEERLDGTLHSLIREEASKCFQSNLDSQKFVLYSNFKGRYKIPTP</sequence>
<evidence type="ECO:0000313" key="1">
    <source>
        <dbReference type="EMBL" id="CAI2379393.1"/>
    </source>
</evidence>
<dbReference type="EMBL" id="CAMPGE010021235">
    <property type="protein sequence ID" value="CAI2379393.1"/>
    <property type="molecule type" value="Genomic_DNA"/>
</dbReference>
<organism evidence="1 2">
    <name type="scientific">Euplotes crassus</name>
    <dbReference type="NCBI Taxonomy" id="5936"/>
    <lineage>
        <taxon>Eukaryota</taxon>
        <taxon>Sar</taxon>
        <taxon>Alveolata</taxon>
        <taxon>Ciliophora</taxon>
        <taxon>Intramacronucleata</taxon>
        <taxon>Spirotrichea</taxon>
        <taxon>Hypotrichia</taxon>
        <taxon>Euplotida</taxon>
        <taxon>Euplotidae</taxon>
        <taxon>Moneuplotes</taxon>
    </lineage>
</organism>